<organism evidence="2 3">
    <name type="scientific">Fistulifera solaris</name>
    <name type="common">Oleaginous diatom</name>
    <dbReference type="NCBI Taxonomy" id="1519565"/>
    <lineage>
        <taxon>Eukaryota</taxon>
        <taxon>Sar</taxon>
        <taxon>Stramenopiles</taxon>
        <taxon>Ochrophyta</taxon>
        <taxon>Bacillariophyta</taxon>
        <taxon>Bacillariophyceae</taxon>
        <taxon>Bacillariophycidae</taxon>
        <taxon>Naviculales</taxon>
        <taxon>Naviculaceae</taxon>
        <taxon>Fistulifera</taxon>
    </lineage>
</organism>
<dbReference type="SUPFAM" id="SSF51126">
    <property type="entry name" value="Pectin lyase-like"/>
    <property type="match status" value="1"/>
</dbReference>
<comment type="caution">
    <text evidence="2">The sequence shown here is derived from an EMBL/GenBank/DDBJ whole genome shotgun (WGS) entry which is preliminary data.</text>
</comment>
<dbReference type="InterPro" id="IPR012334">
    <property type="entry name" value="Pectin_lyas_fold"/>
</dbReference>
<sequence length="465" mass="51416">MNDRYFNLHDRRHSSTNTTLFDTVMPMKRLFFFLLCSTLCSIIQARNEYCGPSPDSSGIRVSDGGALVQVWPTGRPRVDHWRLTKAIARANIGGTVWLCEGTFNMGSNFGNRHTVVIRKALTLEGVYIDQEWQTIVKGGGDGLRPYFPDSVMGPVHIATVLGAVTIDGLWFRDWINKAVYVASVDGFTFTNSKLSHPRIAKNRGFPFGFVDYVHGIIATGRASRGSFVITNNVFDITFGDDTNFRPNDAQPCCLYGFPPTRFDNIQIEDNIIVTENEGLELLGNLPLKQSSIYIRNNTIDMSYKLKGWPDTYAILAGGNAHTSEFVIEDNVLTLNNGFYSNPEDFAVVGVISLTGENFRVRNNRIEVQDFDGRIFRFGNALFGHSITDSVFEDNEIVGSYKGIGVDFTGGQLNKSRRNVFRLGTSLAAASVGSTTIRASGARVCGNTWEGDLGTVEGDLDAVCRL</sequence>
<dbReference type="InterPro" id="IPR011050">
    <property type="entry name" value="Pectin_lyase_fold/virulence"/>
</dbReference>
<reference evidence="2 3" key="1">
    <citation type="journal article" date="2015" name="Plant Cell">
        <title>Oil accumulation by the oleaginous diatom Fistulifera solaris as revealed by the genome and transcriptome.</title>
        <authorList>
            <person name="Tanaka T."/>
            <person name="Maeda Y."/>
            <person name="Veluchamy A."/>
            <person name="Tanaka M."/>
            <person name="Abida H."/>
            <person name="Marechal E."/>
            <person name="Bowler C."/>
            <person name="Muto M."/>
            <person name="Sunaga Y."/>
            <person name="Tanaka M."/>
            <person name="Yoshino T."/>
            <person name="Taniguchi T."/>
            <person name="Fukuda Y."/>
            <person name="Nemoto M."/>
            <person name="Matsumoto M."/>
            <person name="Wong P.S."/>
            <person name="Aburatani S."/>
            <person name="Fujibuchi W."/>
        </authorList>
    </citation>
    <scope>NUCLEOTIDE SEQUENCE [LARGE SCALE GENOMIC DNA]</scope>
    <source>
        <strain evidence="2 3">JPCC DA0580</strain>
    </source>
</reference>
<proteinExistence type="predicted"/>
<evidence type="ECO:0000313" key="2">
    <source>
        <dbReference type="EMBL" id="GAX29198.1"/>
    </source>
</evidence>
<dbReference type="Gene3D" id="2.160.20.10">
    <property type="entry name" value="Single-stranded right-handed beta-helix, Pectin lyase-like"/>
    <property type="match status" value="1"/>
</dbReference>
<keyword evidence="3" id="KW-1185">Reference proteome</keyword>
<dbReference type="InParanoid" id="A0A1Z5KTE8"/>
<accession>A0A1Z5KTE8</accession>
<evidence type="ECO:0000313" key="3">
    <source>
        <dbReference type="Proteomes" id="UP000198406"/>
    </source>
</evidence>
<dbReference type="EMBL" id="BDSP01000286">
    <property type="protein sequence ID" value="GAX29198.1"/>
    <property type="molecule type" value="Genomic_DNA"/>
</dbReference>
<feature type="chain" id="PRO_5012125331" description="Right handed beta helix domain-containing protein" evidence="1">
    <location>
        <begin position="46"/>
        <end position="465"/>
    </location>
</feature>
<protein>
    <recommendedName>
        <fullName evidence="4">Right handed beta helix domain-containing protein</fullName>
    </recommendedName>
</protein>
<dbReference type="AlphaFoldDB" id="A0A1Z5KTE8"/>
<keyword evidence="1" id="KW-0732">Signal</keyword>
<dbReference type="Proteomes" id="UP000198406">
    <property type="component" value="Unassembled WGS sequence"/>
</dbReference>
<feature type="signal peptide" evidence="1">
    <location>
        <begin position="1"/>
        <end position="45"/>
    </location>
</feature>
<name>A0A1Z5KTE8_FISSO</name>
<evidence type="ECO:0008006" key="4">
    <source>
        <dbReference type="Google" id="ProtNLM"/>
    </source>
</evidence>
<gene>
    <name evidence="2" type="ORF">FisN_28Lh027</name>
</gene>
<evidence type="ECO:0000256" key="1">
    <source>
        <dbReference type="SAM" id="SignalP"/>
    </source>
</evidence>